<feature type="transmembrane region" description="Helical" evidence="1">
    <location>
        <begin position="233"/>
        <end position="253"/>
    </location>
</feature>
<feature type="transmembrane region" description="Helical" evidence="1">
    <location>
        <begin position="25"/>
        <end position="46"/>
    </location>
</feature>
<dbReference type="PANTHER" id="PTHR36840:SF1">
    <property type="entry name" value="BLL5714 PROTEIN"/>
    <property type="match status" value="1"/>
</dbReference>
<gene>
    <name evidence="2" type="ORF">MANY_42680</name>
</gene>
<dbReference type="Proteomes" id="UP000467249">
    <property type="component" value="Chromosome"/>
</dbReference>
<evidence type="ECO:0000313" key="2">
    <source>
        <dbReference type="EMBL" id="BBZ78931.1"/>
    </source>
</evidence>
<feature type="transmembrane region" description="Helical" evidence="1">
    <location>
        <begin position="273"/>
        <end position="294"/>
    </location>
</feature>
<keyword evidence="1" id="KW-0472">Membrane</keyword>
<feature type="transmembrane region" description="Helical" evidence="1">
    <location>
        <begin position="144"/>
        <end position="162"/>
    </location>
</feature>
<organism evidence="2 3">
    <name type="scientific">Mycolicibacterium anyangense</name>
    <dbReference type="NCBI Taxonomy" id="1431246"/>
    <lineage>
        <taxon>Bacteria</taxon>
        <taxon>Bacillati</taxon>
        <taxon>Actinomycetota</taxon>
        <taxon>Actinomycetes</taxon>
        <taxon>Mycobacteriales</taxon>
        <taxon>Mycobacteriaceae</taxon>
        <taxon>Mycolicibacterium</taxon>
    </lineage>
</organism>
<feature type="transmembrane region" description="Helical" evidence="1">
    <location>
        <begin position="113"/>
        <end position="132"/>
    </location>
</feature>
<dbReference type="Pfam" id="PF06772">
    <property type="entry name" value="LtrA"/>
    <property type="match status" value="1"/>
</dbReference>
<sequence>MTAGLRAMIARDPHEPHRAASSLELLFDLVFVVAVSQASGALHHLWEEQHFGHGLVAYAMVFFAIFNAWLNFTWFSSAFDTDDWLYRFATFVQMAGALTIAAGAQRAMVDNDFRAIVVGYVIMRVAAAAQWTRAAISDKQSRGTCVRYAVGIVVVQSLWVTWSITGGPVWLFAVLAVADLSVSPIAEHYRPTAFHHHHIAERYGLFTLIVLGESILASANSIIGSLSDTDARSGLIACAACSLVIVAAMWWIYFDRPQHDQLMTFRRAFFWGYLHYFIFAAAAAFSAGVEVAVAENLGESRLPHGLAGLTLTIPLAVFILATWLVLDAVRRDTVQAIGTLALTAAMVATALLPYPPAGAAAVMVASAALVSWRHRIQDGVRNGAENGVENR</sequence>
<dbReference type="InterPro" id="IPR010640">
    <property type="entry name" value="Low_temperature_requirement_A"/>
</dbReference>
<reference evidence="2 3" key="1">
    <citation type="journal article" date="2019" name="Emerg. Microbes Infect.">
        <title>Comprehensive subspecies identification of 175 nontuberculous mycobacteria species based on 7547 genomic profiles.</title>
        <authorList>
            <person name="Matsumoto Y."/>
            <person name="Kinjo T."/>
            <person name="Motooka D."/>
            <person name="Nabeya D."/>
            <person name="Jung N."/>
            <person name="Uechi K."/>
            <person name="Horii T."/>
            <person name="Iida T."/>
            <person name="Fujita J."/>
            <person name="Nakamura S."/>
        </authorList>
    </citation>
    <scope>NUCLEOTIDE SEQUENCE [LARGE SCALE GENOMIC DNA]</scope>
    <source>
        <strain evidence="2 3">JCM 30275</strain>
    </source>
</reference>
<evidence type="ECO:0000256" key="1">
    <source>
        <dbReference type="SAM" id="Phobius"/>
    </source>
</evidence>
<evidence type="ECO:0000313" key="3">
    <source>
        <dbReference type="Proteomes" id="UP000467249"/>
    </source>
</evidence>
<keyword evidence="1" id="KW-1133">Transmembrane helix</keyword>
<keyword evidence="3" id="KW-1185">Reference proteome</keyword>
<feature type="transmembrane region" description="Helical" evidence="1">
    <location>
        <begin position="52"/>
        <end position="72"/>
    </location>
</feature>
<accession>A0A6N4WIB4</accession>
<dbReference type="EMBL" id="AP022620">
    <property type="protein sequence ID" value="BBZ78931.1"/>
    <property type="molecule type" value="Genomic_DNA"/>
</dbReference>
<protein>
    <submittedName>
        <fullName evidence="2">Putative low temperature requirement protein A</fullName>
    </submittedName>
</protein>
<feature type="transmembrane region" description="Helical" evidence="1">
    <location>
        <begin position="206"/>
        <end position="227"/>
    </location>
</feature>
<dbReference type="AlphaFoldDB" id="A0A6N4WIB4"/>
<dbReference type="RefSeq" id="WP_163805999.1">
    <property type="nucleotide sequence ID" value="NZ_AP022620.1"/>
</dbReference>
<keyword evidence="1" id="KW-0812">Transmembrane</keyword>
<dbReference type="KEGG" id="many:MANY_42680"/>
<proteinExistence type="predicted"/>
<feature type="transmembrane region" description="Helical" evidence="1">
    <location>
        <begin position="306"/>
        <end position="326"/>
    </location>
</feature>
<feature type="transmembrane region" description="Helical" evidence="1">
    <location>
        <begin position="357"/>
        <end position="372"/>
    </location>
</feature>
<name>A0A6N4WIB4_9MYCO</name>
<feature type="transmembrane region" description="Helical" evidence="1">
    <location>
        <begin position="84"/>
        <end position="107"/>
    </location>
</feature>
<dbReference type="PANTHER" id="PTHR36840">
    <property type="entry name" value="BLL5714 PROTEIN"/>
    <property type="match status" value="1"/>
</dbReference>